<dbReference type="Pfam" id="PF00271">
    <property type="entry name" value="Helicase_C"/>
    <property type="match status" value="1"/>
</dbReference>
<gene>
    <name evidence="9" type="ORF">BKCO1_7200048</name>
</gene>
<dbReference type="EMBL" id="MNUE01000072">
    <property type="protein sequence ID" value="OJD29800.1"/>
    <property type="molecule type" value="Genomic_DNA"/>
</dbReference>
<feature type="domain" description="Helicase C-terminal" evidence="8">
    <location>
        <begin position="337"/>
        <end position="518"/>
    </location>
</feature>
<comment type="caution">
    <text evidence="9">The sequence shown here is derived from an EMBL/GenBank/DDBJ whole genome shotgun (WGS) entry which is preliminary data.</text>
</comment>
<comment type="similarity">
    <text evidence="5">Belongs to the DEAD box helicase family.</text>
</comment>
<organism evidence="9 10">
    <name type="scientific">Diplodia corticola</name>
    <dbReference type="NCBI Taxonomy" id="236234"/>
    <lineage>
        <taxon>Eukaryota</taxon>
        <taxon>Fungi</taxon>
        <taxon>Dikarya</taxon>
        <taxon>Ascomycota</taxon>
        <taxon>Pezizomycotina</taxon>
        <taxon>Dothideomycetes</taxon>
        <taxon>Dothideomycetes incertae sedis</taxon>
        <taxon>Botryosphaeriales</taxon>
        <taxon>Botryosphaeriaceae</taxon>
        <taxon>Diplodia</taxon>
    </lineage>
</organism>
<dbReference type="GO" id="GO:0003723">
    <property type="term" value="F:RNA binding"/>
    <property type="evidence" value="ECO:0007669"/>
    <property type="project" value="UniProtKB-UniRule"/>
</dbReference>
<evidence type="ECO:0000256" key="5">
    <source>
        <dbReference type="RuleBase" id="RU365068"/>
    </source>
</evidence>
<dbReference type="InterPro" id="IPR027417">
    <property type="entry name" value="P-loop_NTPase"/>
</dbReference>
<feature type="domain" description="Helicase ATP-binding" evidence="7">
    <location>
        <begin position="113"/>
        <end position="309"/>
    </location>
</feature>
<dbReference type="GeneID" id="31019116"/>
<accession>A0A1J9QMV0</accession>
<dbReference type="AlphaFoldDB" id="A0A1J9QMV0"/>
<keyword evidence="4 5" id="KW-0694">RNA-binding</keyword>
<dbReference type="OrthoDB" id="193716at2759"/>
<dbReference type="STRING" id="236234.A0A1J9QMV0"/>
<dbReference type="Gene3D" id="3.40.50.300">
    <property type="entry name" value="P-loop containing nucleotide triphosphate hydrolases"/>
    <property type="match status" value="2"/>
</dbReference>
<feature type="compositionally biased region" description="Basic and acidic residues" evidence="6">
    <location>
        <begin position="702"/>
        <end position="726"/>
    </location>
</feature>
<dbReference type="Proteomes" id="UP000183809">
    <property type="component" value="Unassembled WGS sequence"/>
</dbReference>
<dbReference type="InterPro" id="IPR011545">
    <property type="entry name" value="DEAD/DEAH_box_helicase_dom"/>
</dbReference>
<comment type="catalytic activity">
    <reaction evidence="5">
        <text>ATP + H2O = ADP + phosphate + H(+)</text>
        <dbReference type="Rhea" id="RHEA:13065"/>
        <dbReference type="ChEBI" id="CHEBI:15377"/>
        <dbReference type="ChEBI" id="CHEBI:15378"/>
        <dbReference type="ChEBI" id="CHEBI:30616"/>
        <dbReference type="ChEBI" id="CHEBI:43474"/>
        <dbReference type="ChEBI" id="CHEBI:456216"/>
        <dbReference type="EC" id="3.6.4.13"/>
    </reaction>
</comment>
<dbReference type="GO" id="GO:0005524">
    <property type="term" value="F:ATP binding"/>
    <property type="evidence" value="ECO:0007669"/>
    <property type="project" value="UniProtKB-UniRule"/>
</dbReference>
<evidence type="ECO:0000256" key="2">
    <source>
        <dbReference type="ARBA" id="ARBA00022801"/>
    </source>
</evidence>
<evidence type="ECO:0000256" key="6">
    <source>
        <dbReference type="SAM" id="MobiDB-lite"/>
    </source>
</evidence>
<evidence type="ECO:0000259" key="7">
    <source>
        <dbReference type="PROSITE" id="PS51192"/>
    </source>
</evidence>
<dbReference type="PANTHER" id="PTHR24031">
    <property type="entry name" value="RNA HELICASE"/>
    <property type="match status" value="1"/>
</dbReference>
<comment type="domain">
    <text evidence="5">The Q motif is unique to and characteristic of the DEAD box family of RNA helicases and controls ATP binding and hydrolysis.</text>
</comment>
<name>A0A1J9QMV0_9PEZI</name>
<dbReference type="GO" id="GO:0016787">
    <property type="term" value="F:hydrolase activity"/>
    <property type="evidence" value="ECO:0007669"/>
    <property type="project" value="UniProtKB-KW"/>
</dbReference>
<dbReference type="SMART" id="SM00490">
    <property type="entry name" value="HELICc"/>
    <property type="match status" value="1"/>
</dbReference>
<evidence type="ECO:0000256" key="3">
    <source>
        <dbReference type="ARBA" id="ARBA00022840"/>
    </source>
</evidence>
<protein>
    <recommendedName>
        <fullName evidence="5">ATP-dependent RNA helicase</fullName>
        <ecNumber evidence="5">3.6.4.13</ecNumber>
    </recommendedName>
</protein>
<dbReference type="SMART" id="SM00487">
    <property type="entry name" value="DEXDc"/>
    <property type="match status" value="1"/>
</dbReference>
<evidence type="ECO:0000313" key="10">
    <source>
        <dbReference type="Proteomes" id="UP000183809"/>
    </source>
</evidence>
<dbReference type="EC" id="3.6.4.13" evidence="5"/>
<keyword evidence="1 5" id="KW-0547">Nucleotide-binding</keyword>
<feature type="compositionally biased region" description="Gly residues" evidence="6">
    <location>
        <begin position="581"/>
        <end position="595"/>
    </location>
</feature>
<dbReference type="CDD" id="cd18787">
    <property type="entry name" value="SF2_C_DEAD"/>
    <property type="match status" value="1"/>
</dbReference>
<dbReference type="GO" id="GO:0003724">
    <property type="term" value="F:RNA helicase activity"/>
    <property type="evidence" value="ECO:0007669"/>
    <property type="project" value="UniProtKB-EC"/>
</dbReference>
<dbReference type="InterPro" id="IPR014001">
    <property type="entry name" value="Helicase_ATP-bd"/>
</dbReference>
<dbReference type="PROSITE" id="PS51192">
    <property type="entry name" value="HELICASE_ATP_BIND_1"/>
    <property type="match status" value="1"/>
</dbReference>
<reference evidence="9 10" key="1">
    <citation type="submission" date="2016-10" db="EMBL/GenBank/DDBJ databases">
        <title>Proteomics and genomics reveal pathogen-plant mechanisms compatible with a hemibiotrophic lifestyle of Diplodia corticola.</title>
        <authorList>
            <person name="Fernandes I."/>
            <person name="De Jonge R."/>
            <person name="Van De Peer Y."/>
            <person name="Devreese B."/>
            <person name="Alves A."/>
            <person name="Esteves A.C."/>
        </authorList>
    </citation>
    <scope>NUCLEOTIDE SEQUENCE [LARGE SCALE GENOMIC DNA]</scope>
    <source>
        <strain evidence="9 10">CBS 112549</strain>
    </source>
</reference>
<evidence type="ECO:0000256" key="4">
    <source>
        <dbReference type="ARBA" id="ARBA00022884"/>
    </source>
</evidence>
<evidence type="ECO:0000259" key="8">
    <source>
        <dbReference type="PROSITE" id="PS51194"/>
    </source>
</evidence>
<dbReference type="RefSeq" id="XP_020126060.1">
    <property type="nucleotide sequence ID" value="XM_020278855.1"/>
</dbReference>
<dbReference type="InterPro" id="IPR001650">
    <property type="entry name" value="Helicase_C-like"/>
</dbReference>
<sequence>MLAPLRRCPASLPRALSAAAATRFALRNSSIASPRALVSSNFAPLLSVRAFQSSVRLAEAQAVATATTDSNSASPITRFEELAERNIVHRNVIDTIVKDMGLVTMTDVQTATINQALQGSDIIAQAKTGTGKTLGFLLPMLQNILSKTPALAERAPRQFGRRAPVLRPDIRAIIVSPTRELAEQIAVEARRLTARTSVKIQTAVGGTGKREGMRRIMTEGCHVLVATPGRLNDILGDAYSPIPVDNLDYFIYDEADRLLETGFSQEIHDIQEKLPDASVRDRQTLMFSATVPQAVVRLVRQTLRPGFHFVKTVRDDEEPTHARIPQKYVITTGFETQLPALLEICQREANLAKNGEKRPFKAIIYFNSLKETQIAFSIFNRIRRVQKNAHALWEGQLLYIHSELTQGARQRQADTFRAADKAVLFSTDVTARGMDFPNVTHVIQLGIPRDPADYVHRIGRTGRAGKEGEGWLIIPEVHRNEVRYKLGNLPLKKDTSLATAEADLDALEEVPEHAQQIIKTMQDSFTAMDEAELEDAFPRILASQGHTRDKRRLVESMKFMAKKLWGLEKEPHIPGSTSRGIGLGGPRGKSSGGPRGQSSRSSRPDHGEFNLAGPRVSRWGGNGRPPPRAVGVGNFGDDRASGPSRFDSDRSSGPSRFGGDRSSGPSRFGGDRSSGPGRFGGDRSSGPGRFGGDRSSGPGRYSSDRSKEYQPRSNRWEGRGETGKRY</sequence>
<dbReference type="SUPFAM" id="SSF52540">
    <property type="entry name" value="P-loop containing nucleoside triphosphate hydrolases"/>
    <property type="match status" value="1"/>
</dbReference>
<keyword evidence="2 5" id="KW-0378">Hydrolase</keyword>
<keyword evidence="10" id="KW-1185">Reference proteome</keyword>
<keyword evidence="3 5" id="KW-0067">ATP-binding</keyword>
<dbReference type="PROSITE" id="PS51194">
    <property type="entry name" value="HELICASE_CTER"/>
    <property type="match status" value="1"/>
</dbReference>
<proteinExistence type="inferred from homology"/>
<feature type="region of interest" description="Disordered" evidence="6">
    <location>
        <begin position="570"/>
        <end position="726"/>
    </location>
</feature>
<evidence type="ECO:0000256" key="1">
    <source>
        <dbReference type="ARBA" id="ARBA00022741"/>
    </source>
</evidence>
<dbReference type="Pfam" id="PF00270">
    <property type="entry name" value="DEAD"/>
    <property type="match status" value="1"/>
</dbReference>
<keyword evidence="5 9" id="KW-0347">Helicase</keyword>
<feature type="compositionally biased region" description="Basic and acidic residues" evidence="6">
    <location>
        <begin position="636"/>
        <end position="650"/>
    </location>
</feature>
<evidence type="ECO:0000313" key="9">
    <source>
        <dbReference type="EMBL" id="OJD29800.1"/>
    </source>
</evidence>
<comment type="function">
    <text evidence="5">RNA helicase.</text>
</comment>